<gene>
    <name evidence="1" type="ORF">PFDG_04707</name>
</gene>
<reference evidence="2" key="1">
    <citation type="submission" date="2006-09" db="EMBL/GenBank/DDBJ databases">
        <title>Annotation of Plasmodium falciparum Dd2.</title>
        <authorList>
            <consortium name="The Broad Institute Genome Sequencing Platform"/>
            <person name="Volkman S.K."/>
            <person name="Neafsey D.E."/>
            <person name="Dash A.P."/>
            <person name="Chitnis C.E."/>
            <person name="Hartl D.L."/>
            <person name="Young S.K."/>
            <person name="Zeng Q."/>
            <person name="Koehrsen M."/>
            <person name="Alvarado L."/>
            <person name="Berlin A."/>
            <person name="Borenstein D."/>
            <person name="Chapman S.B."/>
            <person name="Chen Z."/>
            <person name="Engels R."/>
            <person name="Freedman E."/>
            <person name="Gellesch M."/>
            <person name="Goldberg J."/>
            <person name="Griggs A."/>
            <person name="Gujja S."/>
            <person name="Heilman E.R."/>
            <person name="Heiman D.I."/>
            <person name="Howarth C."/>
            <person name="Jen D."/>
            <person name="Larson L."/>
            <person name="Mehta T."/>
            <person name="Neiman D."/>
            <person name="Park D."/>
            <person name="Pearson M."/>
            <person name="Roberts A."/>
            <person name="Saif S."/>
            <person name="Shea T."/>
            <person name="Shenoy N."/>
            <person name="Sisk P."/>
            <person name="Stolte C."/>
            <person name="Sykes S."/>
            <person name="Walk T."/>
            <person name="White J."/>
            <person name="Yandava C."/>
            <person name="Haas B."/>
            <person name="Henn M.R."/>
            <person name="Nusbaum C."/>
            <person name="Birren B."/>
        </authorList>
    </citation>
    <scope>NUCLEOTIDE SEQUENCE [LARGE SCALE GENOMIC DNA]</scope>
</reference>
<evidence type="ECO:0000313" key="2">
    <source>
        <dbReference type="Proteomes" id="UP000054282"/>
    </source>
</evidence>
<proteinExistence type="predicted"/>
<reference evidence="2" key="2">
    <citation type="submission" date="2006-09" db="EMBL/GenBank/DDBJ databases">
        <title>The genome sequence of Plasmodium falciparum Dd2.</title>
        <authorList>
            <consortium name="The Broad Institute Genome Sequencing Platform"/>
            <person name="Birren B."/>
            <person name="Lander E."/>
            <person name="Galagan J."/>
            <person name="Nusbaum C."/>
            <person name="Devon K."/>
            <person name="Henn M."/>
            <person name="Jaffe D."/>
            <person name="Butler J."/>
            <person name="Alvarez P."/>
            <person name="Gnerre S."/>
            <person name="Grabherr M."/>
            <person name="Kleber M."/>
            <person name="Mauceli E."/>
            <person name="Brockman W."/>
            <person name="MacCallum I.A."/>
            <person name="Rounsley S."/>
            <person name="Young S."/>
            <person name="LaButti K."/>
            <person name="Pushparaj V."/>
            <person name="DeCaprio D."/>
            <person name="Crawford M."/>
            <person name="Koehrsen M."/>
            <person name="Engels R."/>
            <person name="Montgomery P."/>
            <person name="Pearson M."/>
            <person name="Howarth C."/>
            <person name="Larson L."/>
            <person name="Luoma S."/>
            <person name="White J."/>
            <person name="Kodira C."/>
            <person name="Zeng Q."/>
            <person name="O'Leary S."/>
            <person name="Yandava C."/>
            <person name="Alvarado L."/>
            <person name="Wirth D."/>
            <person name="Volkman S."/>
            <person name="Hartl D."/>
        </authorList>
    </citation>
    <scope>NUCLEOTIDE SEQUENCE [LARGE SCALE GENOMIC DNA]</scope>
</reference>
<accession>A0A0L7M5U9</accession>
<dbReference type="KEGG" id="pfd:PFDG_04707"/>
<dbReference type="AlphaFoldDB" id="A0A0L7M5U9"/>
<name>A0A0L7M5U9_PLAF4</name>
<evidence type="ECO:0000313" key="1">
    <source>
        <dbReference type="EMBL" id="KOB88206.1"/>
    </source>
</evidence>
<protein>
    <submittedName>
        <fullName evidence="1">Uncharacterized protein</fullName>
    </submittedName>
</protein>
<feature type="non-terminal residue" evidence="1">
    <location>
        <position position="89"/>
    </location>
</feature>
<dbReference type="EMBL" id="DS016975">
    <property type="protein sequence ID" value="KOB88206.1"/>
    <property type="molecule type" value="Genomic_DNA"/>
</dbReference>
<organism evidence="1 2">
    <name type="scientific">Plasmodium falciparum (isolate Dd2)</name>
    <dbReference type="NCBI Taxonomy" id="57267"/>
    <lineage>
        <taxon>Eukaryota</taxon>
        <taxon>Sar</taxon>
        <taxon>Alveolata</taxon>
        <taxon>Apicomplexa</taxon>
        <taxon>Aconoidasida</taxon>
        <taxon>Haemosporida</taxon>
        <taxon>Plasmodiidae</taxon>
        <taxon>Plasmodium</taxon>
        <taxon>Plasmodium (Laverania)</taxon>
    </lineage>
</organism>
<dbReference type="Proteomes" id="UP000054282">
    <property type="component" value="Unassembled WGS sequence"/>
</dbReference>
<sequence>MSSNRVTTYKYSDMINVEVLLNEENLFTTRKCKVQYDIENKMIDMYETVEEIILAIKEEGTIAINEEVRNEQKRESIDHLNETHIKQLI</sequence>